<dbReference type="RefSeq" id="WP_346822452.1">
    <property type="nucleotide sequence ID" value="NZ_JBDKWZ010000010.1"/>
</dbReference>
<dbReference type="EMBL" id="JBDKWZ010000010">
    <property type="protein sequence ID" value="MEN7549673.1"/>
    <property type="molecule type" value="Genomic_DNA"/>
</dbReference>
<comment type="caution">
    <text evidence="1">The sequence shown here is derived from an EMBL/GenBank/DDBJ whole genome shotgun (WGS) entry which is preliminary data.</text>
</comment>
<protein>
    <recommendedName>
        <fullName evidence="3">Lipoprotein</fullName>
    </recommendedName>
</protein>
<evidence type="ECO:0000313" key="1">
    <source>
        <dbReference type="EMBL" id="MEN7549673.1"/>
    </source>
</evidence>
<accession>A0AAW9SB25</accession>
<gene>
    <name evidence="1" type="ORF">AAG747_17250</name>
</gene>
<evidence type="ECO:0000313" key="2">
    <source>
        <dbReference type="Proteomes" id="UP001403385"/>
    </source>
</evidence>
<dbReference type="PROSITE" id="PS51257">
    <property type="entry name" value="PROKAR_LIPOPROTEIN"/>
    <property type="match status" value="1"/>
</dbReference>
<dbReference type="Proteomes" id="UP001403385">
    <property type="component" value="Unassembled WGS sequence"/>
</dbReference>
<dbReference type="AlphaFoldDB" id="A0AAW9SB25"/>
<proteinExistence type="predicted"/>
<keyword evidence="2" id="KW-1185">Reference proteome</keyword>
<name>A0AAW9SB25_9BACT</name>
<sequence>MLKPRTLYQCLTAGLLLGFFACNNNNESKAPEEPDIEYAFETALTKEGTLANEEINEASGLVASRSNVGMFWTHNDSGDTSRIFLFDKEGKNLATYYLNELPARDWEDIALGKGPEEGVHYLYIAEMGDNNAQYDTKHIYRLKEPVWDAEGEHLVNEVEDIQFVYPDGKRDAEALMADPLTGDLWIVSKREEKNRIYRLPSPHSLDTVIVAEYYGEIPVHNSNGGDISANGTEILLKNYDKIFYWPRAENQTVAEALLSQVPQELYYEVEPQGEAIAWDPSGNGFYTLSEERSNVEAVLYYYERLDK</sequence>
<reference evidence="1 2" key="1">
    <citation type="submission" date="2024-04" db="EMBL/GenBank/DDBJ databases">
        <title>Novel genus in family Flammeovirgaceae.</title>
        <authorList>
            <person name="Nguyen T.H."/>
            <person name="Vuong T.Q."/>
            <person name="Le H."/>
            <person name="Kim S.-G."/>
        </authorList>
    </citation>
    <scope>NUCLEOTIDE SEQUENCE [LARGE SCALE GENOMIC DNA]</scope>
    <source>
        <strain evidence="1 2">JCM 23209</strain>
    </source>
</reference>
<evidence type="ECO:0008006" key="3">
    <source>
        <dbReference type="Google" id="ProtNLM"/>
    </source>
</evidence>
<organism evidence="1 2">
    <name type="scientific">Rapidithrix thailandica</name>
    <dbReference type="NCBI Taxonomy" id="413964"/>
    <lineage>
        <taxon>Bacteria</taxon>
        <taxon>Pseudomonadati</taxon>
        <taxon>Bacteroidota</taxon>
        <taxon>Cytophagia</taxon>
        <taxon>Cytophagales</taxon>
        <taxon>Flammeovirgaceae</taxon>
        <taxon>Rapidithrix</taxon>
    </lineage>
</organism>